<evidence type="ECO:0000259" key="3">
    <source>
        <dbReference type="PROSITE" id="PS50943"/>
    </source>
</evidence>
<dbReference type="EMBL" id="JBHMFE010000046">
    <property type="protein sequence ID" value="MFB9110669.1"/>
    <property type="molecule type" value="Genomic_DNA"/>
</dbReference>
<comment type="caution">
    <text evidence="4">The sequence shown here is derived from an EMBL/GenBank/DDBJ whole genome shotgun (WGS) entry which is preliminary data.</text>
</comment>
<evidence type="ECO:0000313" key="4">
    <source>
        <dbReference type="EMBL" id="MFB9110669.1"/>
    </source>
</evidence>
<evidence type="ECO:0000256" key="2">
    <source>
        <dbReference type="SAM" id="Coils"/>
    </source>
</evidence>
<accession>A0ABV5HFK2</accession>
<reference evidence="4 5" key="1">
    <citation type="submission" date="2024-09" db="EMBL/GenBank/DDBJ databases">
        <authorList>
            <person name="Sun Q."/>
            <person name="Mori K."/>
        </authorList>
    </citation>
    <scope>NUCLEOTIDE SEQUENCE [LARGE SCALE GENOMIC DNA]</scope>
    <source>
        <strain evidence="4 5">CECT 8365</strain>
    </source>
</reference>
<gene>
    <name evidence="4" type="ORF">ACFFVK_18950</name>
</gene>
<keyword evidence="2" id="KW-0175">Coiled coil</keyword>
<proteinExistence type="predicted"/>
<dbReference type="Gene3D" id="1.10.260.40">
    <property type="entry name" value="lambda repressor-like DNA-binding domains"/>
    <property type="match status" value="1"/>
</dbReference>
<keyword evidence="5" id="KW-1185">Reference proteome</keyword>
<evidence type="ECO:0000313" key="5">
    <source>
        <dbReference type="Proteomes" id="UP001589562"/>
    </source>
</evidence>
<dbReference type="Pfam" id="PF01381">
    <property type="entry name" value="HTH_3"/>
    <property type="match status" value="1"/>
</dbReference>
<dbReference type="InterPro" id="IPR010982">
    <property type="entry name" value="Lambda_DNA-bd_dom_sf"/>
</dbReference>
<dbReference type="PANTHER" id="PTHR46558">
    <property type="entry name" value="TRACRIPTIONAL REGULATORY PROTEIN-RELATED-RELATED"/>
    <property type="match status" value="1"/>
</dbReference>
<evidence type="ECO:0000256" key="1">
    <source>
        <dbReference type="ARBA" id="ARBA00023125"/>
    </source>
</evidence>
<dbReference type="PROSITE" id="PS50943">
    <property type="entry name" value="HTH_CROC1"/>
    <property type="match status" value="1"/>
</dbReference>
<organism evidence="4 5">
    <name type="scientific">Flavobacterium gyeonganense</name>
    <dbReference type="NCBI Taxonomy" id="1310418"/>
    <lineage>
        <taxon>Bacteria</taxon>
        <taxon>Pseudomonadati</taxon>
        <taxon>Bacteroidota</taxon>
        <taxon>Flavobacteriia</taxon>
        <taxon>Flavobacteriales</taxon>
        <taxon>Flavobacteriaceae</taxon>
        <taxon>Flavobacterium</taxon>
    </lineage>
</organism>
<dbReference type="InterPro" id="IPR001387">
    <property type="entry name" value="Cro/C1-type_HTH"/>
</dbReference>
<feature type="coiled-coil region" evidence="2">
    <location>
        <begin position="99"/>
        <end position="126"/>
    </location>
</feature>
<protein>
    <submittedName>
        <fullName evidence="4">Helix-turn-helix domain-containing protein</fullName>
    </submittedName>
</protein>
<dbReference type="PANTHER" id="PTHR46558:SF11">
    <property type="entry name" value="HTH-TYPE TRANSCRIPTIONAL REGULATOR XRE"/>
    <property type="match status" value="1"/>
</dbReference>
<dbReference type="RefSeq" id="WP_278010526.1">
    <property type="nucleotide sequence ID" value="NZ_CP121112.1"/>
</dbReference>
<sequence>MKYTYHDFCHMWNAILNNIKNIRELKNYTQEYVAGKLGLTQSGYNKIEKGKTILGKNRLLKIAAVLEVSVDDIINFQSSISIKTEVEKTPEIDAVVKLNKIYQKKIKLLEKALEDKTNELDTAKKK</sequence>
<dbReference type="SUPFAM" id="SSF47413">
    <property type="entry name" value="lambda repressor-like DNA-binding domains"/>
    <property type="match status" value="1"/>
</dbReference>
<feature type="domain" description="HTH cro/C1-type" evidence="3">
    <location>
        <begin position="19"/>
        <end position="73"/>
    </location>
</feature>
<dbReference type="CDD" id="cd00093">
    <property type="entry name" value="HTH_XRE"/>
    <property type="match status" value="1"/>
</dbReference>
<dbReference type="Proteomes" id="UP001589562">
    <property type="component" value="Unassembled WGS sequence"/>
</dbReference>
<keyword evidence="1" id="KW-0238">DNA-binding</keyword>
<dbReference type="SMART" id="SM00530">
    <property type="entry name" value="HTH_XRE"/>
    <property type="match status" value="1"/>
</dbReference>
<name>A0ABV5HFK2_9FLAO</name>